<name>A0AAQ3PMA3_PASNO</name>
<dbReference type="AlphaFoldDB" id="A0AAQ3PMA3"/>
<keyword evidence="1" id="KW-0732">Signal</keyword>
<dbReference type="EMBL" id="CP144745">
    <property type="protein sequence ID" value="WVZ54627.1"/>
    <property type="molecule type" value="Genomic_DNA"/>
</dbReference>
<evidence type="ECO:0000313" key="2">
    <source>
        <dbReference type="EMBL" id="WVZ54627.1"/>
    </source>
</evidence>
<protein>
    <submittedName>
        <fullName evidence="2">Uncharacterized protein</fullName>
    </submittedName>
</protein>
<dbReference type="InterPro" id="IPR035506">
    <property type="entry name" value="Pollen_allergen/Os"/>
</dbReference>
<proteinExistence type="predicted"/>
<dbReference type="Gene3D" id="1.20.120.320">
    <property type="entry name" value="Group V grass pollen allergen"/>
    <property type="match status" value="2"/>
</dbReference>
<feature type="signal peptide" evidence="1">
    <location>
        <begin position="1"/>
        <end position="19"/>
    </location>
</feature>
<dbReference type="Proteomes" id="UP001341281">
    <property type="component" value="Chromosome 01"/>
</dbReference>
<keyword evidence="3" id="KW-1185">Reference proteome</keyword>
<reference evidence="2 3" key="1">
    <citation type="submission" date="2024-02" db="EMBL/GenBank/DDBJ databases">
        <title>High-quality chromosome-scale genome assembly of Pensacola bahiagrass (Paspalum notatum Flugge var. saurae).</title>
        <authorList>
            <person name="Vega J.M."/>
            <person name="Podio M."/>
            <person name="Orjuela J."/>
            <person name="Siena L.A."/>
            <person name="Pessino S.C."/>
            <person name="Combes M.C."/>
            <person name="Mariac C."/>
            <person name="Albertini E."/>
            <person name="Pupilli F."/>
            <person name="Ortiz J.P.A."/>
            <person name="Leblanc O."/>
        </authorList>
    </citation>
    <scope>NUCLEOTIDE SEQUENCE [LARGE SCALE GENOMIC DNA]</scope>
    <source>
        <strain evidence="2">R1</strain>
        <tissue evidence="2">Leaf</tissue>
    </source>
</reference>
<feature type="chain" id="PRO_5042913795" evidence="1">
    <location>
        <begin position="20"/>
        <end position="225"/>
    </location>
</feature>
<evidence type="ECO:0000313" key="3">
    <source>
        <dbReference type="Proteomes" id="UP001341281"/>
    </source>
</evidence>
<evidence type="ECO:0000256" key="1">
    <source>
        <dbReference type="SAM" id="SignalP"/>
    </source>
</evidence>
<organism evidence="2 3">
    <name type="scientific">Paspalum notatum var. saurae</name>
    <dbReference type="NCBI Taxonomy" id="547442"/>
    <lineage>
        <taxon>Eukaryota</taxon>
        <taxon>Viridiplantae</taxon>
        <taxon>Streptophyta</taxon>
        <taxon>Embryophyta</taxon>
        <taxon>Tracheophyta</taxon>
        <taxon>Spermatophyta</taxon>
        <taxon>Magnoliopsida</taxon>
        <taxon>Liliopsida</taxon>
        <taxon>Poales</taxon>
        <taxon>Poaceae</taxon>
        <taxon>PACMAD clade</taxon>
        <taxon>Panicoideae</taxon>
        <taxon>Andropogonodae</taxon>
        <taxon>Paspaleae</taxon>
        <taxon>Paspalinae</taxon>
        <taxon>Paspalum</taxon>
    </lineage>
</organism>
<gene>
    <name evidence="2" type="ORF">U9M48_005394</name>
</gene>
<accession>A0AAQ3PMA3</accession>
<sequence length="225" mass="23632">MAKIILLVSLLLYIIVAEAVPLPAAEWSAAAEKSIEAMKSKLTKALEGVVLAAPPAKRPEVQKATLEHMAAITALLAEAHATGDEKKAIKIASSYEKAAELVIGAPSDQKFDAMQTTFSVALTPDPTKCPTVDKYFCEAYAKLKKAQNEVISSAPPAKATEIKDAVLSQGFAAGEAISKAYATGEEKKIAAVIIAYCKAADAVIAAPPAEKFKVLEETFTAANKA</sequence>